<evidence type="ECO:0000313" key="8">
    <source>
        <dbReference type="EMBL" id="KAL3874701.1"/>
    </source>
</evidence>
<keyword evidence="3" id="KW-0862">Zinc</keyword>
<dbReference type="Gene3D" id="2.120.10.30">
    <property type="entry name" value="TolB, C-terminal domain"/>
    <property type="match status" value="1"/>
</dbReference>
<dbReference type="SUPFAM" id="SSF57850">
    <property type="entry name" value="RING/U-box"/>
    <property type="match status" value="1"/>
</dbReference>
<dbReference type="CDD" id="cd19756">
    <property type="entry name" value="Bbox2"/>
    <property type="match status" value="1"/>
</dbReference>
<feature type="domain" description="B box-type" evidence="7">
    <location>
        <begin position="103"/>
        <end position="153"/>
    </location>
</feature>
<dbReference type="Pfam" id="PF00097">
    <property type="entry name" value="zf-C3HC4"/>
    <property type="match status" value="1"/>
</dbReference>
<evidence type="ECO:0000256" key="4">
    <source>
        <dbReference type="PROSITE-ProRule" id="PRU00024"/>
    </source>
</evidence>
<dbReference type="InterPro" id="IPR018957">
    <property type="entry name" value="Znf_C3HC4_RING-type"/>
</dbReference>
<dbReference type="InterPro" id="IPR011042">
    <property type="entry name" value="6-blade_b-propeller_TolB-like"/>
</dbReference>
<dbReference type="SMART" id="SM00184">
    <property type="entry name" value="RING"/>
    <property type="match status" value="1"/>
</dbReference>
<keyword evidence="5" id="KW-0175">Coiled coil</keyword>
<feature type="domain" description="RING-type" evidence="6">
    <location>
        <begin position="21"/>
        <end position="68"/>
    </location>
</feature>
<dbReference type="GO" id="GO:0008270">
    <property type="term" value="F:zinc ion binding"/>
    <property type="evidence" value="ECO:0007669"/>
    <property type="project" value="UniProtKB-KW"/>
</dbReference>
<comment type="caution">
    <text evidence="8">The sequence shown here is derived from an EMBL/GenBank/DDBJ whole genome shotgun (WGS) entry which is preliminary data.</text>
</comment>
<gene>
    <name evidence="8" type="ORF">ACJMK2_037676</name>
</gene>
<feature type="coiled-coil region" evidence="5">
    <location>
        <begin position="247"/>
        <end position="274"/>
    </location>
</feature>
<evidence type="ECO:0000256" key="3">
    <source>
        <dbReference type="ARBA" id="ARBA00022833"/>
    </source>
</evidence>
<evidence type="ECO:0000259" key="6">
    <source>
        <dbReference type="PROSITE" id="PS50089"/>
    </source>
</evidence>
<keyword evidence="9" id="KW-1185">Reference proteome</keyword>
<dbReference type="PROSITE" id="PS50089">
    <property type="entry name" value="ZF_RING_2"/>
    <property type="match status" value="1"/>
</dbReference>
<organism evidence="8 9">
    <name type="scientific">Sinanodonta woodiana</name>
    <name type="common">Chinese pond mussel</name>
    <name type="synonym">Anodonta woodiana</name>
    <dbReference type="NCBI Taxonomy" id="1069815"/>
    <lineage>
        <taxon>Eukaryota</taxon>
        <taxon>Metazoa</taxon>
        <taxon>Spiralia</taxon>
        <taxon>Lophotrochozoa</taxon>
        <taxon>Mollusca</taxon>
        <taxon>Bivalvia</taxon>
        <taxon>Autobranchia</taxon>
        <taxon>Heteroconchia</taxon>
        <taxon>Palaeoheterodonta</taxon>
        <taxon>Unionida</taxon>
        <taxon>Unionoidea</taxon>
        <taxon>Unionidae</taxon>
        <taxon>Unioninae</taxon>
        <taxon>Sinanodonta</taxon>
    </lineage>
</organism>
<dbReference type="Proteomes" id="UP001634394">
    <property type="component" value="Unassembled WGS sequence"/>
</dbReference>
<protein>
    <submittedName>
        <fullName evidence="8">Uncharacterized protein</fullName>
    </submittedName>
</protein>
<evidence type="ECO:0000256" key="1">
    <source>
        <dbReference type="ARBA" id="ARBA00022723"/>
    </source>
</evidence>
<dbReference type="SUPFAM" id="SSF101898">
    <property type="entry name" value="NHL repeat"/>
    <property type="match status" value="1"/>
</dbReference>
<dbReference type="PANTHER" id="PTHR25462:SF296">
    <property type="entry name" value="MEIOTIC P26, ISOFORM F"/>
    <property type="match status" value="1"/>
</dbReference>
<sequence length="701" mass="79326">MATSSGWGARPIKPQDRDLICPICLDQLTVPRSLTCLHSFCTNCLSSHISKTATKVSGIHTFKCPVCQAVIRSIYGDKPLTSYADQFPIDVVLASMSPGDKSATDKTCEPCSIQGKQLKAKYFCTVCKECRCQTCYEHHQSSKLLKGHKIVTVEEFLSDPAMAVTIDGCLTCTDHLDEEYTFYCRDHGKVLCATCLEEGHKRCTNCKDIIVHAKEVIKKQSSNKVLKKMKALEKHLTGVSKRKRQNMLDFEDDIKKKLNEISTLRQNINSIIDDLEIRVREEGKRASEQQSTRTLEEDRHIQSVVAAVKNSCKQLEAISKYGSETQLCVVLQKMEDQLLAYQTQSTDFSEILKINIDLNIPECLHESSMLSVTDLSCTVLENRQIIPLPYDSMQFRSDEKAIKERHMRANETDDTHSHIKYRERVSYRGRKCRDIVKVEEFKVHRPYIEMPPAYAAIDCLPDGKIVFLDMANSRCCLYDSCYQYISEYMLSSSPRRMAVVAKNEIAISLPDQMKIHFLLIGDTITSKRTTSTTRWCTSLASLSNKELVFTGYDTDRYHWGIMTTDGQEKSCFYIPGHIMTPTTGGTNVILNSLKTRVCISCYLNNAVYCFSLDGVKYFEYVSDSLKGPADMAIDMQENLFVVGHESCNIHQLAQDGSVLKVITDGIPRFPVSICLNTSGKQFLLTSVDDTNRDTCFVYQLK</sequence>
<evidence type="ECO:0000259" key="7">
    <source>
        <dbReference type="PROSITE" id="PS50119"/>
    </source>
</evidence>
<accession>A0ABD3WL60</accession>
<proteinExistence type="predicted"/>
<dbReference type="Gene3D" id="3.30.40.10">
    <property type="entry name" value="Zinc/RING finger domain, C3HC4 (zinc finger)"/>
    <property type="match status" value="1"/>
</dbReference>
<dbReference type="InterPro" id="IPR001841">
    <property type="entry name" value="Znf_RING"/>
</dbReference>
<dbReference type="InterPro" id="IPR013083">
    <property type="entry name" value="Znf_RING/FYVE/PHD"/>
</dbReference>
<dbReference type="InterPro" id="IPR047153">
    <property type="entry name" value="TRIM45/56/19-like"/>
</dbReference>
<keyword evidence="1" id="KW-0479">Metal-binding</keyword>
<dbReference type="PROSITE" id="PS00518">
    <property type="entry name" value="ZF_RING_1"/>
    <property type="match status" value="1"/>
</dbReference>
<dbReference type="EMBL" id="JBJQND010000006">
    <property type="protein sequence ID" value="KAL3874701.1"/>
    <property type="molecule type" value="Genomic_DNA"/>
</dbReference>
<reference evidence="8 9" key="1">
    <citation type="submission" date="2024-11" db="EMBL/GenBank/DDBJ databases">
        <title>Chromosome-level genome assembly of the freshwater bivalve Anodonta woodiana.</title>
        <authorList>
            <person name="Chen X."/>
        </authorList>
    </citation>
    <scope>NUCLEOTIDE SEQUENCE [LARGE SCALE GENOMIC DNA]</scope>
    <source>
        <strain evidence="8">MN2024</strain>
        <tissue evidence="8">Gills</tissue>
    </source>
</reference>
<dbReference type="PANTHER" id="PTHR25462">
    <property type="entry name" value="BONUS, ISOFORM C-RELATED"/>
    <property type="match status" value="1"/>
</dbReference>
<dbReference type="PROSITE" id="PS50119">
    <property type="entry name" value="ZF_BBOX"/>
    <property type="match status" value="2"/>
</dbReference>
<dbReference type="InterPro" id="IPR017907">
    <property type="entry name" value="Znf_RING_CS"/>
</dbReference>
<name>A0ABD3WL60_SINWO</name>
<evidence type="ECO:0000256" key="5">
    <source>
        <dbReference type="SAM" id="Coils"/>
    </source>
</evidence>
<keyword evidence="2 4" id="KW-0863">Zinc-finger</keyword>
<evidence type="ECO:0000256" key="2">
    <source>
        <dbReference type="ARBA" id="ARBA00022771"/>
    </source>
</evidence>
<dbReference type="Gene3D" id="3.30.160.60">
    <property type="entry name" value="Classic Zinc Finger"/>
    <property type="match status" value="1"/>
</dbReference>
<dbReference type="InterPro" id="IPR000315">
    <property type="entry name" value="Znf_B-box"/>
</dbReference>
<feature type="domain" description="B box-type" evidence="7">
    <location>
        <begin position="167"/>
        <end position="201"/>
    </location>
</feature>
<dbReference type="AlphaFoldDB" id="A0ABD3WL60"/>
<evidence type="ECO:0000313" key="9">
    <source>
        <dbReference type="Proteomes" id="UP001634394"/>
    </source>
</evidence>